<dbReference type="InterPro" id="IPR057666">
    <property type="entry name" value="DrpA_SLOG"/>
</dbReference>
<evidence type="ECO:0000313" key="4">
    <source>
        <dbReference type="Proteomes" id="UP000198756"/>
    </source>
</evidence>
<dbReference type="GO" id="GO:0009294">
    <property type="term" value="P:DNA-mediated transformation"/>
    <property type="evidence" value="ECO:0007669"/>
    <property type="project" value="InterPro"/>
</dbReference>
<proteinExistence type="inferred from homology"/>
<gene>
    <name evidence="3" type="ORF">SAMN03080617_04171</name>
</gene>
<dbReference type="OrthoDB" id="9785707at2"/>
<dbReference type="PANTHER" id="PTHR43022:SF1">
    <property type="entry name" value="PROTEIN SMF"/>
    <property type="match status" value="1"/>
</dbReference>
<comment type="similarity">
    <text evidence="1">Belongs to the DprA/Smf family.</text>
</comment>
<reference evidence="4" key="1">
    <citation type="submission" date="2016-10" db="EMBL/GenBank/DDBJ databases">
        <authorList>
            <person name="Varghese N."/>
            <person name="Submissions S."/>
        </authorList>
    </citation>
    <scope>NUCLEOTIDE SEQUENCE [LARGE SCALE GENOMIC DNA]</scope>
    <source>
        <strain evidence="4">DSM 22703</strain>
    </source>
</reference>
<dbReference type="Gene3D" id="3.40.50.450">
    <property type="match status" value="1"/>
</dbReference>
<organism evidence="3 4">
    <name type="scientific">Algoriphagus alkaliphilus</name>
    <dbReference type="NCBI Taxonomy" id="279824"/>
    <lineage>
        <taxon>Bacteria</taxon>
        <taxon>Pseudomonadati</taxon>
        <taxon>Bacteroidota</taxon>
        <taxon>Cytophagia</taxon>
        <taxon>Cytophagales</taxon>
        <taxon>Cyclobacteriaceae</taxon>
        <taxon>Algoriphagus</taxon>
    </lineage>
</organism>
<dbReference type="Pfam" id="PF02481">
    <property type="entry name" value="DNA_processg_A"/>
    <property type="match status" value="1"/>
</dbReference>
<evidence type="ECO:0000313" key="3">
    <source>
        <dbReference type="EMBL" id="SDA96039.1"/>
    </source>
</evidence>
<sequence length="383" mass="42817">MKEAAEYTYWIAIAHLPKWTTDRINRLIVQIVHDKKMSLEEFFNLNAQGWTEIFSLTAKEIADLEFTKKDLPRLAFIAEQLQSEGFDLIPLNSPEYPTELKENLKVKSSPPLLYVKGRKGLLKEDAVAIVGSRKAGQKALDFTDHVAKKSVKESKVIVSGFAKGVDKQALDSTLEANGKSIIVLPQGILTFQSGFKKYYQPIINGDVLVLSTFFPKAGWDVGLAMARNAYIYGLAKEIYVAESDSKGGTWEGAMDGLKRKRSVYVRFPEKKEKNANLSLINLGGIAVDDWGEKIQDQSPANEIKKNGIDESISSDQEELTLEQKILAFLTKGPFTAKEITIGLKLDWDTKKVTTFLKKNPNVKMIEGKPTKFSRTDATTLTLF</sequence>
<protein>
    <submittedName>
        <fullName evidence="3">Predicted Rossmann fold nucleotide-binding protein DprA/Smf involved in DNA uptake</fullName>
    </submittedName>
</protein>
<dbReference type="STRING" id="279824.SAMN03080617_04171"/>
<dbReference type="SUPFAM" id="SSF102405">
    <property type="entry name" value="MCP/YpsA-like"/>
    <property type="match status" value="1"/>
</dbReference>
<feature type="domain" description="Smf/DprA SLOG" evidence="2">
    <location>
        <begin position="89"/>
        <end position="281"/>
    </location>
</feature>
<accession>A0A1G5ZMJ1</accession>
<evidence type="ECO:0000256" key="1">
    <source>
        <dbReference type="ARBA" id="ARBA00006525"/>
    </source>
</evidence>
<evidence type="ECO:0000259" key="2">
    <source>
        <dbReference type="Pfam" id="PF02481"/>
    </source>
</evidence>
<keyword evidence="4" id="KW-1185">Reference proteome</keyword>
<dbReference type="RefSeq" id="WP_092734680.1">
    <property type="nucleotide sequence ID" value="NZ_FMXE01000048.1"/>
</dbReference>
<dbReference type="Proteomes" id="UP000198756">
    <property type="component" value="Unassembled WGS sequence"/>
</dbReference>
<name>A0A1G5ZMJ1_9BACT</name>
<dbReference type="AlphaFoldDB" id="A0A1G5ZMJ1"/>
<dbReference type="PANTHER" id="PTHR43022">
    <property type="entry name" value="PROTEIN SMF"/>
    <property type="match status" value="1"/>
</dbReference>
<dbReference type="InterPro" id="IPR003488">
    <property type="entry name" value="DprA"/>
</dbReference>
<dbReference type="EMBL" id="FMXE01000048">
    <property type="protein sequence ID" value="SDA96039.1"/>
    <property type="molecule type" value="Genomic_DNA"/>
</dbReference>